<keyword evidence="4" id="KW-1185">Reference proteome</keyword>
<protein>
    <submittedName>
        <fullName evidence="3">RNase adapter RapZ</fullName>
    </submittedName>
</protein>
<dbReference type="PANTHER" id="PTHR30448">
    <property type="entry name" value="RNASE ADAPTER PROTEIN RAPZ"/>
    <property type="match status" value="1"/>
</dbReference>
<dbReference type="InterPro" id="IPR005337">
    <property type="entry name" value="RapZ-like"/>
</dbReference>
<dbReference type="InterPro" id="IPR002575">
    <property type="entry name" value="Aminoglycoside_PTrfase"/>
</dbReference>
<dbReference type="InterPro" id="IPR053931">
    <property type="entry name" value="RapZ_C"/>
</dbReference>
<dbReference type="Gene3D" id="3.90.1200.10">
    <property type="match status" value="1"/>
</dbReference>
<dbReference type="RefSeq" id="WP_121699045.1">
    <property type="nucleotide sequence ID" value="NZ_JBCLPP010000025.1"/>
</dbReference>
<dbReference type="Gene3D" id="3.30.200.20">
    <property type="entry name" value="Phosphorylase Kinase, domain 1"/>
    <property type="match status" value="1"/>
</dbReference>
<dbReference type="PANTHER" id="PTHR30448:SF0">
    <property type="entry name" value="RNASE ADAPTER PROTEIN RAPZ"/>
    <property type="match status" value="1"/>
</dbReference>
<dbReference type="Pfam" id="PF01636">
    <property type="entry name" value="APH"/>
    <property type="match status" value="1"/>
</dbReference>
<proteinExistence type="predicted"/>
<feature type="domain" description="Aminoglycoside phosphotransferase" evidence="1">
    <location>
        <begin position="66"/>
        <end position="268"/>
    </location>
</feature>
<evidence type="ECO:0000259" key="2">
    <source>
        <dbReference type="Pfam" id="PF22740"/>
    </source>
</evidence>
<accession>A0ABV4CWR7</accession>
<dbReference type="Proteomes" id="UP001565200">
    <property type="component" value="Unassembled WGS sequence"/>
</dbReference>
<sequence length="494" mass="56693">MYDSIVKNISYGGDDEQVLSILYERITGIFPQAVVRMPGAGSNRRYYRLSGVVDVVGVSSEDLSENNTFVYLAENFYDKGLPVPEVLAVSDSGAHYLVEDLGDMSLFDYIARGRDGGEWNDDIIDMLKKTIAALADFQWRGIAGLDINRLPVPQMDYVSVSWDLNYFKYCFLLPSGVRYNESLLEKQFDRLAMALLEAKSDVFMYRDFQSRNVMIKDGAPWFIDFQGGRRGPCYYDVASFLWQAKASYPDRLREKLITAYLDSAKRYADIDRVEFCRHLDDFVLFRLLQVLGAYGYRGNFEGKSHFVQSIPYALENVKGLEPRIESRYGYLCQLLREVAAIPRYRRVEPADKLTVKVASFGYNRHGIPRDISGNGGGFVFDCRALHNPGRYDEYKKLSGRDSEVIDFLETKSDIKDFVDEACKMVDRSVAVYRERGFTDLMVSFGCTGGRHRSVYCADCLARYIHKAYPDVRVELTHFERGIRETFNPRTEQNR</sequence>
<gene>
    <name evidence="3" type="ORF">AAK873_09440</name>
</gene>
<evidence type="ECO:0000313" key="3">
    <source>
        <dbReference type="EMBL" id="MEY8245834.1"/>
    </source>
</evidence>
<dbReference type="Pfam" id="PF22740">
    <property type="entry name" value="PapZ_C"/>
    <property type="match status" value="1"/>
</dbReference>
<evidence type="ECO:0000259" key="1">
    <source>
        <dbReference type="Pfam" id="PF01636"/>
    </source>
</evidence>
<reference evidence="3 4" key="1">
    <citation type="submission" date="2024-03" db="EMBL/GenBank/DDBJ databases">
        <title>Mouse gut bacterial collection (mGBC) of GemPharmatech.</title>
        <authorList>
            <person name="He Y."/>
            <person name="Dong L."/>
            <person name="Wu D."/>
            <person name="Gao X."/>
            <person name="Lin Z."/>
        </authorList>
    </citation>
    <scope>NUCLEOTIDE SEQUENCE [LARGE SCALE GENOMIC DNA]</scope>
    <source>
        <strain evidence="3 4">54-13</strain>
    </source>
</reference>
<organism evidence="3 4">
    <name type="scientific">Heminiphilus faecis</name>
    <dbReference type="NCBI Taxonomy" id="2601703"/>
    <lineage>
        <taxon>Bacteria</taxon>
        <taxon>Pseudomonadati</taxon>
        <taxon>Bacteroidota</taxon>
        <taxon>Bacteroidia</taxon>
        <taxon>Bacteroidales</taxon>
        <taxon>Muribaculaceae</taxon>
        <taxon>Heminiphilus</taxon>
    </lineage>
</organism>
<dbReference type="InterPro" id="IPR011009">
    <property type="entry name" value="Kinase-like_dom_sf"/>
</dbReference>
<comment type="caution">
    <text evidence="3">The sequence shown here is derived from an EMBL/GenBank/DDBJ whole genome shotgun (WGS) entry which is preliminary data.</text>
</comment>
<name>A0ABV4CWR7_9BACT</name>
<evidence type="ECO:0000313" key="4">
    <source>
        <dbReference type="Proteomes" id="UP001565200"/>
    </source>
</evidence>
<dbReference type="EMBL" id="JBCLPP010000025">
    <property type="protein sequence ID" value="MEY8245834.1"/>
    <property type="molecule type" value="Genomic_DNA"/>
</dbReference>
<feature type="domain" description="RapZ C-terminal" evidence="2">
    <location>
        <begin position="354"/>
        <end position="477"/>
    </location>
</feature>
<dbReference type="SUPFAM" id="SSF56112">
    <property type="entry name" value="Protein kinase-like (PK-like)"/>
    <property type="match status" value="1"/>
</dbReference>